<accession>A0A1C1CJD3</accession>
<dbReference type="VEuPathDB" id="FungiDB:CLCR_11297"/>
<evidence type="ECO:0000313" key="3">
    <source>
        <dbReference type="Proteomes" id="UP000094526"/>
    </source>
</evidence>
<feature type="region of interest" description="Disordered" evidence="1">
    <location>
        <begin position="146"/>
        <end position="165"/>
    </location>
</feature>
<protein>
    <submittedName>
        <fullName evidence="2">Uncharacterized protein</fullName>
    </submittedName>
</protein>
<name>A0A1C1CJD3_9EURO</name>
<feature type="compositionally biased region" description="Basic and acidic residues" evidence="1">
    <location>
        <begin position="113"/>
        <end position="125"/>
    </location>
</feature>
<dbReference type="Proteomes" id="UP000094526">
    <property type="component" value="Unassembled WGS sequence"/>
</dbReference>
<comment type="caution">
    <text evidence="2">The sequence shown here is derived from an EMBL/GenBank/DDBJ whole genome shotgun (WGS) entry which is preliminary data.</text>
</comment>
<dbReference type="EMBL" id="LGRB01000012">
    <property type="protein sequence ID" value="OCT48552.1"/>
    <property type="molecule type" value="Genomic_DNA"/>
</dbReference>
<feature type="compositionally biased region" description="Polar residues" evidence="1">
    <location>
        <begin position="89"/>
        <end position="111"/>
    </location>
</feature>
<feature type="region of interest" description="Disordered" evidence="1">
    <location>
        <begin position="65"/>
        <end position="135"/>
    </location>
</feature>
<gene>
    <name evidence="2" type="ORF">CLCR_11297</name>
</gene>
<dbReference type="AlphaFoldDB" id="A0A1C1CJD3"/>
<organism evidence="2 3">
    <name type="scientific">Cladophialophora carrionii</name>
    <dbReference type="NCBI Taxonomy" id="86049"/>
    <lineage>
        <taxon>Eukaryota</taxon>
        <taxon>Fungi</taxon>
        <taxon>Dikarya</taxon>
        <taxon>Ascomycota</taxon>
        <taxon>Pezizomycotina</taxon>
        <taxon>Eurotiomycetes</taxon>
        <taxon>Chaetothyriomycetidae</taxon>
        <taxon>Chaetothyriales</taxon>
        <taxon>Herpotrichiellaceae</taxon>
        <taxon>Cladophialophora</taxon>
    </lineage>
</organism>
<evidence type="ECO:0000256" key="1">
    <source>
        <dbReference type="SAM" id="MobiDB-lite"/>
    </source>
</evidence>
<sequence>MDSILNRLVIRSQHNGDVTCPLESRGFTAQHQLKLTGYGWQGGNGPQDDGLVEICQRQVILTGPGPQRLAGLGTSSVGAGDAVDRIGSNGESSLLSKHSAGALTSTESTQGAKRPDGKEPRDQMRSSRTPSQSFWCRIINRIPQAWTKAQDANRRGEAGAQRWTA</sequence>
<proteinExistence type="predicted"/>
<evidence type="ECO:0000313" key="2">
    <source>
        <dbReference type="EMBL" id="OCT48552.1"/>
    </source>
</evidence>
<reference evidence="3" key="1">
    <citation type="submission" date="2015-07" db="EMBL/GenBank/DDBJ databases">
        <authorList>
            <person name="Teixeira M.M."/>
            <person name="Souza R.C."/>
            <person name="Almeida L.G."/>
            <person name="Vicente V.A."/>
            <person name="de Hoog S."/>
            <person name="Bocca A.L."/>
            <person name="de Almeida S.R."/>
            <person name="Vasconcelos A.T."/>
            <person name="Felipe M.S."/>
        </authorList>
    </citation>
    <scope>NUCLEOTIDE SEQUENCE [LARGE SCALE GENOMIC DNA]</scope>
    <source>
        <strain evidence="3">KSF</strain>
    </source>
</reference>
<keyword evidence="3" id="KW-1185">Reference proteome</keyword>